<dbReference type="RefSeq" id="WP_091540683.1">
    <property type="nucleotide sequence ID" value="NZ_FMUS01000004.1"/>
</dbReference>
<name>A0A1G5DS95_9FIRM</name>
<dbReference type="Gene3D" id="3.30.457.10">
    <property type="entry name" value="Copper amine oxidase-like, N-terminal domain"/>
    <property type="match status" value="2"/>
</dbReference>
<dbReference type="InterPro" id="IPR036582">
    <property type="entry name" value="Mao_N_sf"/>
</dbReference>
<proteinExistence type="predicted"/>
<dbReference type="Proteomes" id="UP000198636">
    <property type="component" value="Unassembled WGS sequence"/>
</dbReference>
<reference evidence="3 4" key="1">
    <citation type="submission" date="2016-10" db="EMBL/GenBank/DDBJ databases">
        <authorList>
            <person name="de Groot N.N."/>
        </authorList>
    </citation>
    <scope>NUCLEOTIDE SEQUENCE [LARGE SCALE GENOMIC DNA]</scope>
    <source>
        <strain evidence="3 4">DSM 18978</strain>
    </source>
</reference>
<dbReference type="EMBL" id="FMUS01000004">
    <property type="protein sequence ID" value="SCY17653.1"/>
    <property type="molecule type" value="Genomic_DNA"/>
</dbReference>
<dbReference type="AlphaFoldDB" id="A0A1G5DS95"/>
<protein>
    <submittedName>
        <fullName evidence="3">Copper amine oxidase N-terminal domain-containing protein</fullName>
    </submittedName>
</protein>
<feature type="domain" description="Copper amine oxidase-like N-terminal" evidence="2">
    <location>
        <begin position="155"/>
        <end position="264"/>
    </location>
</feature>
<dbReference type="OrthoDB" id="2379109at2"/>
<dbReference type="SUPFAM" id="SSF55383">
    <property type="entry name" value="Copper amine oxidase, domain N"/>
    <property type="match status" value="2"/>
</dbReference>
<keyword evidence="4" id="KW-1185">Reference proteome</keyword>
<evidence type="ECO:0000259" key="2">
    <source>
        <dbReference type="Pfam" id="PF07833"/>
    </source>
</evidence>
<accession>A0A1G5DS95</accession>
<dbReference type="Pfam" id="PF07833">
    <property type="entry name" value="Cu_amine_oxidN1"/>
    <property type="match status" value="1"/>
</dbReference>
<gene>
    <name evidence="3" type="ORF">SAMN03080606_01000</name>
</gene>
<evidence type="ECO:0000256" key="1">
    <source>
        <dbReference type="SAM" id="SignalP"/>
    </source>
</evidence>
<sequence length="267" mass="30725">MIKKLTILMIMLILLSYTPIFAGESVNDGGYKEIPFKFFQDGDIIAELELLNNEGVTESRYIYMSPFLEDDEQIVAQLLNIYQQQDNIKEILTINGVTLKDTVYWEFAGAIDPSKEISLENQYNRGKNHDMLERKPDKPTTSKETGETRIVTIYVDNVKLETDEDAHILNGRTMVPFRAIGEALGAEIGHYFLNDDLRVIWAIGRNTKIDLKIDDYRVFKDGKDIFMDQPAIIKGNRTFVPVRYIAELFNCKVEWDNETSSVYITTK</sequence>
<evidence type="ECO:0000313" key="4">
    <source>
        <dbReference type="Proteomes" id="UP000198636"/>
    </source>
</evidence>
<keyword evidence="1" id="KW-0732">Signal</keyword>
<feature type="signal peptide" evidence="1">
    <location>
        <begin position="1"/>
        <end position="22"/>
    </location>
</feature>
<feature type="chain" id="PRO_5011734920" evidence="1">
    <location>
        <begin position="23"/>
        <end position="267"/>
    </location>
</feature>
<dbReference type="STRING" id="1120976.SAMN03080606_01000"/>
<evidence type="ECO:0000313" key="3">
    <source>
        <dbReference type="EMBL" id="SCY17653.1"/>
    </source>
</evidence>
<organism evidence="3 4">
    <name type="scientific">Alkaliphilus peptidifermentans DSM 18978</name>
    <dbReference type="NCBI Taxonomy" id="1120976"/>
    <lineage>
        <taxon>Bacteria</taxon>
        <taxon>Bacillati</taxon>
        <taxon>Bacillota</taxon>
        <taxon>Clostridia</taxon>
        <taxon>Peptostreptococcales</taxon>
        <taxon>Natronincolaceae</taxon>
        <taxon>Alkaliphilus</taxon>
    </lineage>
</organism>
<dbReference type="InterPro" id="IPR012854">
    <property type="entry name" value="Cu_amine_oxidase-like_N"/>
</dbReference>